<evidence type="ECO:0000313" key="2">
    <source>
        <dbReference type="EMBL" id="KAL3669515.1"/>
    </source>
</evidence>
<reference evidence="2 3" key="1">
    <citation type="submission" date="2024-09" db="EMBL/GenBank/DDBJ databases">
        <title>Genome sequencing and assembly of Phytophthora oleae, isolate VK10A, causative agent of rot of olive drupes.</title>
        <authorList>
            <person name="Conti Taguali S."/>
            <person name="Riolo M."/>
            <person name="La Spada F."/>
            <person name="Cacciola S.O."/>
            <person name="Dionisio G."/>
        </authorList>
    </citation>
    <scope>NUCLEOTIDE SEQUENCE [LARGE SCALE GENOMIC DNA]</scope>
    <source>
        <strain evidence="2 3">VK10A</strain>
    </source>
</reference>
<keyword evidence="1" id="KW-0472">Membrane</keyword>
<comment type="caution">
    <text evidence="2">The sequence shown here is derived from an EMBL/GenBank/DDBJ whole genome shotgun (WGS) entry which is preliminary data.</text>
</comment>
<organism evidence="2 3">
    <name type="scientific">Phytophthora oleae</name>
    <dbReference type="NCBI Taxonomy" id="2107226"/>
    <lineage>
        <taxon>Eukaryota</taxon>
        <taxon>Sar</taxon>
        <taxon>Stramenopiles</taxon>
        <taxon>Oomycota</taxon>
        <taxon>Peronosporomycetes</taxon>
        <taxon>Peronosporales</taxon>
        <taxon>Peronosporaceae</taxon>
        <taxon>Phytophthora</taxon>
    </lineage>
</organism>
<keyword evidence="1" id="KW-1133">Transmembrane helix</keyword>
<dbReference type="EMBL" id="JBIMZQ010000008">
    <property type="protein sequence ID" value="KAL3669515.1"/>
    <property type="molecule type" value="Genomic_DNA"/>
</dbReference>
<keyword evidence="1" id="KW-0812">Transmembrane</keyword>
<name>A0ABD3FV13_9STRA</name>
<feature type="transmembrane region" description="Helical" evidence="1">
    <location>
        <begin position="47"/>
        <end position="66"/>
    </location>
</feature>
<feature type="transmembrane region" description="Helical" evidence="1">
    <location>
        <begin position="7"/>
        <end position="27"/>
    </location>
</feature>
<gene>
    <name evidence="2" type="ORF">V7S43_004904</name>
</gene>
<dbReference type="AlphaFoldDB" id="A0ABD3FV13"/>
<sequence>MSHLRATMALSTAGMLLMPVFGLLLRFQPRFVHGLHVSGSSAEVNCYIVSGLYGAMFLICGLLMTLEARGCFNKKPAKAQGDTDRRNRRYGLPFLELESKEFVKAMEAMDRRTEVNLSPKKTLELPTKFPDKGEVV</sequence>
<evidence type="ECO:0000256" key="1">
    <source>
        <dbReference type="SAM" id="Phobius"/>
    </source>
</evidence>
<evidence type="ECO:0000313" key="3">
    <source>
        <dbReference type="Proteomes" id="UP001632037"/>
    </source>
</evidence>
<keyword evidence="3" id="KW-1185">Reference proteome</keyword>
<proteinExistence type="predicted"/>
<protein>
    <submittedName>
        <fullName evidence="2">Uncharacterized protein</fullName>
    </submittedName>
</protein>
<dbReference type="Proteomes" id="UP001632037">
    <property type="component" value="Unassembled WGS sequence"/>
</dbReference>
<accession>A0ABD3FV13</accession>